<dbReference type="KEGG" id="ptes:JQU52_03825"/>
<feature type="transmembrane region" description="Helical" evidence="1">
    <location>
        <begin position="113"/>
        <end position="133"/>
    </location>
</feature>
<dbReference type="RefSeq" id="WP_230339822.1">
    <property type="nucleotide sequence ID" value="NZ_CP069798.1"/>
</dbReference>
<name>A0A892ZJD1_9NEIS</name>
<evidence type="ECO:0008006" key="4">
    <source>
        <dbReference type="Google" id="ProtNLM"/>
    </source>
</evidence>
<keyword evidence="1" id="KW-0812">Transmembrane</keyword>
<protein>
    <recommendedName>
        <fullName evidence="4">Yip1 domain-containing protein</fullName>
    </recommendedName>
</protein>
<proteinExistence type="predicted"/>
<sequence length="187" mass="20418">MYTLFLDALAALRLRFHPAAHYRYNPAVIIGALLVVGAINAAAMAPLFGSHTGALAFGVALTILKWAVLSTIMAKVLHYYGAPKMQLYGFIAMTELLAAPLIAMLYWPQHLGLVGTLWQAWIFVVQIIGLTRLSGQSGLKVLLGYLAYFIILMLAGSLLLMIFNAMGWLDIQALAAEMQKITQTPQP</sequence>
<reference evidence="2" key="1">
    <citation type="submission" date="2021-02" db="EMBL/GenBank/DDBJ databases">
        <title>Neisseriaceae sp. 26B isolated from the cloaca of a Common Toad-headed Turtle (Mesoclemmys nasuta).</title>
        <authorList>
            <person name="Spergser J."/>
            <person name="Busse H.-J."/>
        </authorList>
    </citation>
    <scope>NUCLEOTIDE SEQUENCE</scope>
    <source>
        <strain evidence="2">26B</strain>
    </source>
</reference>
<evidence type="ECO:0000313" key="3">
    <source>
        <dbReference type="Proteomes" id="UP000653156"/>
    </source>
</evidence>
<keyword evidence="1" id="KW-0472">Membrane</keyword>
<feature type="transmembrane region" description="Helical" evidence="1">
    <location>
        <begin position="24"/>
        <end position="48"/>
    </location>
</feature>
<evidence type="ECO:0000256" key="1">
    <source>
        <dbReference type="SAM" id="Phobius"/>
    </source>
</evidence>
<dbReference type="Proteomes" id="UP000653156">
    <property type="component" value="Chromosome"/>
</dbReference>
<feature type="transmembrane region" description="Helical" evidence="1">
    <location>
        <begin position="86"/>
        <end position="107"/>
    </location>
</feature>
<feature type="transmembrane region" description="Helical" evidence="1">
    <location>
        <begin position="54"/>
        <end position="74"/>
    </location>
</feature>
<dbReference type="AlphaFoldDB" id="A0A892ZJD1"/>
<evidence type="ECO:0000313" key="2">
    <source>
        <dbReference type="EMBL" id="QRQ82538.1"/>
    </source>
</evidence>
<accession>A0A892ZJD1</accession>
<gene>
    <name evidence="2" type="ORF">JQU52_03825</name>
</gene>
<dbReference type="EMBL" id="CP069798">
    <property type="protein sequence ID" value="QRQ82538.1"/>
    <property type="molecule type" value="Genomic_DNA"/>
</dbReference>
<keyword evidence="3" id="KW-1185">Reference proteome</keyword>
<organism evidence="2 3">
    <name type="scientific">Paralysiella testudinis</name>
    <dbReference type="NCBI Taxonomy" id="2809020"/>
    <lineage>
        <taxon>Bacteria</taxon>
        <taxon>Pseudomonadati</taxon>
        <taxon>Pseudomonadota</taxon>
        <taxon>Betaproteobacteria</taxon>
        <taxon>Neisseriales</taxon>
        <taxon>Neisseriaceae</taxon>
        <taxon>Paralysiella</taxon>
    </lineage>
</organism>
<keyword evidence="1" id="KW-1133">Transmembrane helix</keyword>
<feature type="transmembrane region" description="Helical" evidence="1">
    <location>
        <begin position="145"/>
        <end position="169"/>
    </location>
</feature>